<gene>
    <name evidence="1" type="ORF">NEIELOOT_02056</name>
</gene>
<protein>
    <submittedName>
        <fullName evidence="1">Uncharacterized protein</fullName>
    </submittedName>
</protein>
<evidence type="ECO:0000313" key="2">
    <source>
        <dbReference type="Proteomes" id="UP000005536"/>
    </source>
</evidence>
<organism evidence="1 2">
    <name type="scientific">Neisseria elongata subsp. glycolytica ATCC 29315</name>
    <dbReference type="NCBI Taxonomy" id="546263"/>
    <lineage>
        <taxon>Bacteria</taxon>
        <taxon>Pseudomonadati</taxon>
        <taxon>Pseudomonadota</taxon>
        <taxon>Betaproteobacteria</taxon>
        <taxon>Neisseriales</taxon>
        <taxon>Neisseriaceae</taxon>
        <taxon>Neisseria</taxon>
    </lineage>
</organism>
<dbReference type="Proteomes" id="UP000005536">
    <property type="component" value="Unassembled WGS sequence"/>
</dbReference>
<comment type="caution">
    <text evidence="1">The sequence shown here is derived from an EMBL/GenBank/DDBJ whole genome shotgun (WGS) entry which is preliminary data.</text>
</comment>
<proteinExistence type="predicted"/>
<dbReference type="AlphaFoldDB" id="D4DSL0"/>
<dbReference type="EMBL" id="ADBF01000226">
    <property type="protein sequence ID" value="EFE49184.1"/>
    <property type="molecule type" value="Genomic_DNA"/>
</dbReference>
<evidence type="ECO:0000313" key="1">
    <source>
        <dbReference type="EMBL" id="EFE49184.1"/>
    </source>
</evidence>
<reference evidence="1 2" key="1">
    <citation type="submission" date="2010-02" db="EMBL/GenBank/DDBJ databases">
        <authorList>
            <person name="Weinstock G."/>
            <person name="Sodergren E."/>
            <person name="Clifton S."/>
            <person name="Fulton L."/>
            <person name="Fulton B."/>
            <person name="Courtney L."/>
            <person name="Fronick C."/>
            <person name="Harrison M."/>
            <person name="Strong C."/>
            <person name="Farmer C."/>
            <person name="Delahaunty K."/>
            <person name="Markovic C."/>
            <person name="Hall O."/>
            <person name="Minx P."/>
            <person name="Tomlinson C."/>
            <person name="Mitreva M."/>
            <person name="Nelson J."/>
            <person name="Hou S."/>
            <person name="Wollam A."/>
            <person name="Pepin K.H."/>
            <person name="Johnson M."/>
            <person name="Bhonagiri V."/>
            <person name="Zhang X."/>
            <person name="Suruliraj S."/>
            <person name="Warren W."/>
            <person name="Chinwalla A."/>
            <person name="Mardis E.R."/>
            <person name="Wilson R.K."/>
        </authorList>
    </citation>
    <scope>NUCLEOTIDE SEQUENCE [LARGE SCALE GENOMIC DNA]</scope>
    <source>
        <strain evidence="1 2">ATCC 29315</strain>
    </source>
</reference>
<accession>D4DSL0</accession>
<name>D4DSL0_NEIEG</name>
<sequence>MSACCVFRFKFSDGMEGWLGCRLNNIGSAIYRHSRAGGNLEV</sequence>